<sequence length="251" mass="28398">MKILLTNDDGYKAPGIYALAKRLEKNHQLILVAPEVEHSGMSHSITLRRPLEIRKEKLEGIQSPVYSVQGTPADCVRVALNHLVEDGVDLVVSGCNLGYNAGMDILYSGTVSACAEANLYGLPAMAVSAQMYKKFEADFDRAADIALDIFERVKEDLVEEVMTLNINIPYAMGQPKEAVVCRIGQPIYDKYERFDLGESGFELKLVGRKKDQYQEGTDRYYLDLGHTTMTPIKYEFNNHKRLDKWRSLWQD</sequence>
<feature type="binding site" evidence="7">
    <location>
        <position position="96"/>
    </location>
    <ligand>
        <name>a divalent metal cation</name>
        <dbReference type="ChEBI" id="CHEBI:60240"/>
    </ligand>
</feature>
<accession>A0A8H2M3M8</accession>
<comment type="caution">
    <text evidence="9">The sequence shown here is derived from an EMBL/GenBank/DDBJ whole genome shotgun (WGS) entry which is preliminary data.</text>
</comment>
<dbReference type="EC" id="3.1.3.5" evidence="7"/>
<dbReference type="AlphaFoldDB" id="A0A8H2M3M8"/>
<keyword evidence="6 7" id="KW-0378">Hydrolase</keyword>
<feature type="binding site" evidence="7">
    <location>
        <position position="39"/>
    </location>
    <ligand>
        <name>a divalent metal cation</name>
        <dbReference type="ChEBI" id="CHEBI:60240"/>
    </ligand>
</feature>
<evidence type="ECO:0000256" key="5">
    <source>
        <dbReference type="ARBA" id="ARBA00022741"/>
    </source>
</evidence>
<dbReference type="InterPro" id="IPR030048">
    <property type="entry name" value="SurE"/>
</dbReference>
<evidence type="ECO:0000256" key="4">
    <source>
        <dbReference type="ARBA" id="ARBA00022723"/>
    </source>
</evidence>
<dbReference type="PANTHER" id="PTHR30457:SF12">
    <property type="entry name" value="5'_3'-NUCLEOTIDASE SURE"/>
    <property type="match status" value="1"/>
</dbReference>
<comment type="catalytic activity">
    <reaction evidence="1 7">
        <text>a ribonucleoside 5'-phosphate + H2O = a ribonucleoside + phosphate</text>
        <dbReference type="Rhea" id="RHEA:12484"/>
        <dbReference type="ChEBI" id="CHEBI:15377"/>
        <dbReference type="ChEBI" id="CHEBI:18254"/>
        <dbReference type="ChEBI" id="CHEBI:43474"/>
        <dbReference type="ChEBI" id="CHEBI:58043"/>
        <dbReference type="EC" id="3.1.3.5"/>
    </reaction>
</comment>
<reference evidence="9 10" key="1">
    <citation type="submission" date="2019-02" db="EMBL/GenBank/DDBJ databases">
        <authorList>
            <consortium name="Pathogen Informatics"/>
        </authorList>
    </citation>
    <scope>NUCLEOTIDE SEQUENCE [LARGE SCALE GENOMIC DNA]</scope>
    <source>
        <strain evidence="9 10">3012STDY7089603</strain>
    </source>
</reference>
<dbReference type="Proteomes" id="UP000377798">
    <property type="component" value="Unassembled WGS sequence"/>
</dbReference>
<proteinExistence type="inferred from homology"/>
<evidence type="ECO:0000256" key="7">
    <source>
        <dbReference type="HAMAP-Rule" id="MF_00060"/>
    </source>
</evidence>
<dbReference type="GO" id="GO:0005737">
    <property type="term" value="C:cytoplasm"/>
    <property type="evidence" value="ECO:0007669"/>
    <property type="project" value="UniProtKB-SubCell"/>
</dbReference>
<keyword evidence="3 7" id="KW-0963">Cytoplasm</keyword>
<evidence type="ECO:0000313" key="9">
    <source>
        <dbReference type="EMBL" id="VFB15556.1"/>
    </source>
</evidence>
<keyword evidence="4 7" id="KW-0479">Metal-binding</keyword>
<dbReference type="HAMAP" id="MF_00060">
    <property type="entry name" value="SurE"/>
    <property type="match status" value="1"/>
</dbReference>
<comment type="cofactor">
    <cofactor evidence="7">
        <name>a divalent metal cation</name>
        <dbReference type="ChEBI" id="CHEBI:60240"/>
    </cofactor>
    <text evidence="7">Binds 1 divalent metal cation per subunit.</text>
</comment>
<protein>
    <recommendedName>
        <fullName evidence="7">5'-nucleotidase SurE</fullName>
        <ecNumber evidence="7">3.1.3.5</ecNumber>
    </recommendedName>
    <alternativeName>
        <fullName evidence="7">Nucleoside 5'-monophosphate phosphohydrolase</fullName>
    </alternativeName>
</protein>
<keyword evidence="10" id="KW-1185">Reference proteome</keyword>
<dbReference type="PANTHER" id="PTHR30457">
    <property type="entry name" value="5'-NUCLEOTIDASE SURE"/>
    <property type="match status" value="1"/>
</dbReference>
<dbReference type="GO" id="GO:0004309">
    <property type="term" value="F:exopolyphosphatase activity"/>
    <property type="evidence" value="ECO:0007669"/>
    <property type="project" value="TreeGrafter"/>
</dbReference>
<gene>
    <name evidence="7 9" type="primary">surE</name>
    <name evidence="9" type="ORF">NCTC13150_00052</name>
</gene>
<dbReference type="EMBL" id="CAACYI010000001">
    <property type="protein sequence ID" value="VFB15556.1"/>
    <property type="molecule type" value="Genomic_DNA"/>
</dbReference>
<dbReference type="RefSeq" id="WP_131747891.1">
    <property type="nucleotide sequence ID" value="NZ_CAACYI010000001.1"/>
</dbReference>
<evidence type="ECO:0000259" key="8">
    <source>
        <dbReference type="Pfam" id="PF01975"/>
    </source>
</evidence>
<dbReference type="Pfam" id="PF01975">
    <property type="entry name" value="SurE"/>
    <property type="match status" value="1"/>
</dbReference>
<evidence type="ECO:0000256" key="3">
    <source>
        <dbReference type="ARBA" id="ARBA00022490"/>
    </source>
</evidence>
<feature type="binding site" evidence="7">
    <location>
        <position position="8"/>
    </location>
    <ligand>
        <name>a divalent metal cation</name>
        <dbReference type="ChEBI" id="CHEBI:60240"/>
    </ligand>
</feature>
<keyword evidence="5 7" id="KW-0547">Nucleotide-binding</keyword>
<dbReference type="GO" id="GO:0008253">
    <property type="term" value="F:5'-nucleotidase activity"/>
    <property type="evidence" value="ECO:0007669"/>
    <property type="project" value="UniProtKB-UniRule"/>
</dbReference>
<feature type="binding site" evidence="7">
    <location>
        <position position="9"/>
    </location>
    <ligand>
        <name>a divalent metal cation</name>
        <dbReference type="ChEBI" id="CHEBI:60240"/>
    </ligand>
</feature>
<dbReference type="InterPro" id="IPR002828">
    <property type="entry name" value="SurE-like_Pase/nucleotidase"/>
</dbReference>
<evidence type="ECO:0000313" key="10">
    <source>
        <dbReference type="Proteomes" id="UP000377798"/>
    </source>
</evidence>
<dbReference type="SUPFAM" id="SSF64167">
    <property type="entry name" value="SurE-like"/>
    <property type="match status" value="1"/>
</dbReference>
<dbReference type="InterPro" id="IPR036523">
    <property type="entry name" value="SurE-like_sf"/>
</dbReference>
<organism evidence="9 10">
    <name type="scientific">Urinicoccus massiliensis</name>
    <dbReference type="NCBI Taxonomy" id="1723382"/>
    <lineage>
        <taxon>Bacteria</taxon>
        <taxon>Bacillati</taxon>
        <taxon>Bacillota</taxon>
        <taxon>Tissierellia</taxon>
        <taxon>Tissierellales</taxon>
        <taxon>Peptoniphilaceae</taxon>
        <taxon>Urinicoccus</taxon>
    </lineage>
</organism>
<dbReference type="GO" id="GO:0046872">
    <property type="term" value="F:metal ion binding"/>
    <property type="evidence" value="ECO:0007669"/>
    <property type="project" value="UniProtKB-UniRule"/>
</dbReference>
<comment type="similarity">
    <text evidence="2 7">Belongs to the SurE nucleotidase family.</text>
</comment>
<dbReference type="NCBIfam" id="TIGR00087">
    <property type="entry name" value="surE"/>
    <property type="match status" value="1"/>
</dbReference>
<evidence type="ECO:0000256" key="6">
    <source>
        <dbReference type="ARBA" id="ARBA00022801"/>
    </source>
</evidence>
<evidence type="ECO:0000256" key="2">
    <source>
        <dbReference type="ARBA" id="ARBA00011062"/>
    </source>
</evidence>
<feature type="domain" description="Survival protein SurE-like phosphatase/nucleotidase" evidence="8">
    <location>
        <begin position="3"/>
        <end position="188"/>
    </location>
</feature>
<comment type="function">
    <text evidence="7">Nucleotidase that shows phosphatase activity on nucleoside 5'-monophosphates.</text>
</comment>
<dbReference type="GO" id="GO:0000166">
    <property type="term" value="F:nucleotide binding"/>
    <property type="evidence" value="ECO:0007669"/>
    <property type="project" value="UniProtKB-KW"/>
</dbReference>
<evidence type="ECO:0000256" key="1">
    <source>
        <dbReference type="ARBA" id="ARBA00000815"/>
    </source>
</evidence>
<dbReference type="GO" id="GO:0008254">
    <property type="term" value="F:3'-nucleotidase activity"/>
    <property type="evidence" value="ECO:0007669"/>
    <property type="project" value="TreeGrafter"/>
</dbReference>
<comment type="subcellular location">
    <subcellularLocation>
        <location evidence="7">Cytoplasm</location>
    </subcellularLocation>
</comment>
<name>A0A8H2M3M8_9FIRM</name>
<dbReference type="Gene3D" id="3.40.1210.10">
    <property type="entry name" value="Survival protein SurE-like phosphatase/nucleotidase"/>
    <property type="match status" value="1"/>
</dbReference>